<comment type="caution">
    <text evidence="3">The sequence shown here is derived from an EMBL/GenBank/DDBJ whole genome shotgun (WGS) entry which is preliminary data.</text>
</comment>
<keyword evidence="3" id="KW-0255">Endonuclease</keyword>
<dbReference type="Gene3D" id="3.40.50.300">
    <property type="entry name" value="P-loop containing nucleotide triphosphate hydrolases"/>
    <property type="match status" value="1"/>
</dbReference>
<dbReference type="InterPro" id="IPR046461">
    <property type="entry name" value="TerL_ATPase"/>
</dbReference>
<dbReference type="InterPro" id="IPR046462">
    <property type="entry name" value="TerL_nuclease"/>
</dbReference>
<keyword evidence="3" id="KW-0540">Nuclease</keyword>
<name>A0ABU5KLZ0_9BACL</name>
<gene>
    <name evidence="3" type="ORF">UFB30_08395</name>
</gene>
<evidence type="ECO:0000313" key="3">
    <source>
        <dbReference type="EMBL" id="MDZ5712248.1"/>
    </source>
</evidence>
<accession>A0ABU5KLZ0</accession>
<dbReference type="InterPro" id="IPR005021">
    <property type="entry name" value="Terminase_largesu-like"/>
</dbReference>
<proteinExistence type="predicted"/>
<dbReference type="PANTHER" id="PTHR41287:SF1">
    <property type="entry name" value="PROTEIN YMFN"/>
    <property type="match status" value="1"/>
</dbReference>
<dbReference type="RefSeq" id="WP_322421222.1">
    <property type="nucleotide sequence ID" value="NZ_JAXQNN010000002.1"/>
</dbReference>
<dbReference type="Pfam" id="PF20441">
    <property type="entry name" value="TerL_nuclease"/>
    <property type="match status" value="1"/>
</dbReference>
<dbReference type="Proteomes" id="UP001292084">
    <property type="component" value="Unassembled WGS sequence"/>
</dbReference>
<keyword evidence="4" id="KW-1185">Reference proteome</keyword>
<evidence type="ECO:0000259" key="2">
    <source>
        <dbReference type="Pfam" id="PF20441"/>
    </source>
</evidence>
<keyword evidence="3" id="KW-0378">Hydrolase</keyword>
<evidence type="ECO:0000259" key="1">
    <source>
        <dbReference type="Pfam" id="PF03354"/>
    </source>
</evidence>
<dbReference type="PANTHER" id="PTHR41287">
    <property type="match status" value="1"/>
</dbReference>
<feature type="domain" description="Terminase large subunit-like ATPase" evidence="1">
    <location>
        <begin position="72"/>
        <end position="241"/>
    </location>
</feature>
<organism evidence="3 4">
    <name type="scientific">Jeotgalibacillus haloalkalitolerans</name>
    <dbReference type="NCBI Taxonomy" id="3104292"/>
    <lineage>
        <taxon>Bacteria</taxon>
        <taxon>Bacillati</taxon>
        <taxon>Bacillota</taxon>
        <taxon>Bacilli</taxon>
        <taxon>Bacillales</taxon>
        <taxon>Caryophanaceae</taxon>
        <taxon>Jeotgalibacillus</taxon>
    </lineage>
</organism>
<protein>
    <submittedName>
        <fullName evidence="3">Terminase TerL endonuclease subunit</fullName>
    </submittedName>
</protein>
<reference evidence="3 4" key="1">
    <citation type="submission" date="2023-12" db="EMBL/GenBank/DDBJ databases">
        <title>Jeotgalibacillus haloalkaliphilus sp. nov., a novel salt-tolerant bacteria, isolated from the estuary of the Fenhe River into the Yellow River.</title>
        <authorList>
            <person name="Li Y."/>
        </authorList>
    </citation>
    <scope>NUCLEOTIDE SEQUENCE [LARGE SCALE GENOMIC DNA]</scope>
    <source>
        <strain evidence="3 4">HH7-29</strain>
    </source>
</reference>
<sequence>MTTYKFHPYIDDYLNAIENGDFPANKDIKKMVKWVRFKLNRPGVVIDHEKIEKAVDLMHRYFPYKLLHWELFKIACIHCYEPDGSVVFDEFFTLMGRGNGKNGFISPTAFYLTSPLHGIKGYNVEIVANSEEQAKTSFQDVYDMMDEKKNHKAKKHYYRSKEIIIGRKTNSHIKFYTSNAKTKDSLRSGCLIFDELHAYENYDSIKVFTSGLGKKKHPRTFIITTNGNVRGGPLDDYLDEAEQVLNMEMPNSGMLPMLFRLDDEKEVHQRDMWEKANPSIRFMKDLENEIEKQYTKMLTRPQMALEFMTKRMNLPVQDSYAAVTTWDKIVAATKHPFDLKEFKGMQCIGAVDYAEVNDFCSVGLLFKKNGKRYWLEHTFINHKALKVENRKINYDVDTAVKKGLVTIVKDESIKPSYIADWFVEQAKSFQIVNIAADNYRASILQEEFTARGLPLRIVRSGPPTHAKVAPLIDMMFANEEIAFGDNSNMRWYTNNVYVEIDKKGNKAFYKIEPKTRKTDGFFALIHALVIDDEIKEVKPMQFYKTYTY</sequence>
<feature type="domain" description="Terminase large subunit-like endonuclease" evidence="2">
    <location>
        <begin position="260"/>
        <end position="528"/>
    </location>
</feature>
<dbReference type="EMBL" id="JAXQNN010000002">
    <property type="protein sequence ID" value="MDZ5712248.1"/>
    <property type="molecule type" value="Genomic_DNA"/>
</dbReference>
<dbReference type="InterPro" id="IPR027417">
    <property type="entry name" value="P-loop_NTPase"/>
</dbReference>
<evidence type="ECO:0000313" key="4">
    <source>
        <dbReference type="Proteomes" id="UP001292084"/>
    </source>
</evidence>
<dbReference type="Pfam" id="PF03354">
    <property type="entry name" value="TerL_ATPase"/>
    <property type="match status" value="1"/>
</dbReference>
<dbReference type="GO" id="GO:0004519">
    <property type="term" value="F:endonuclease activity"/>
    <property type="evidence" value="ECO:0007669"/>
    <property type="project" value="UniProtKB-KW"/>
</dbReference>